<dbReference type="GO" id="GO:0009279">
    <property type="term" value="C:cell outer membrane"/>
    <property type="evidence" value="ECO:0007669"/>
    <property type="project" value="UniProtKB-SubCell"/>
</dbReference>
<keyword evidence="10" id="KW-1185">Reference proteome</keyword>
<keyword evidence="6" id="KW-0472">Membrane</keyword>
<keyword evidence="4" id="KW-0812">Transmembrane</keyword>
<name>A0A1E5SZ38_9BACT</name>
<dbReference type="GO" id="GO:0015344">
    <property type="term" value="F:siderophore uptake transmembrane transporter activity"/>
    <property type="evidence" value="ECO:0007669"/>
    <property type="project" value="TreeGrafter"/>
</dbReference>
<dbReference type="PANTHER" id="PTHR30069">
    <property type="entry name" value="TONB-DEPENDENT OUTER MEMBRANE RECEPTOR"/>
    <property type="match status" value="1"/>
</dbReference>
<comment type="subcellular location">
    <subcellularLocation>
        <location evidence="1">Cell outer membrane</location>
        <topology evidence="1">Multi-pass membrane protein</topology>
    </subcellularLocation>
</comment>
<dbReference type="Gene3D" id="2.170.130.10">
    <property type="entry name" value="TonB-dependent receptor, plug domain"/>
    <property type="match status" value="1"/>
</dbReference>
<dbReference type="InterPro" id="IPR037066">
    <property type="entry name" value="Plug_dom_sf"/>
</dbReference>
<dbReference type="OrthoDB" id="1109208at2"/>
<evidence type="ECO:0000313" key="10">
    <source>
        <dbReference type="Proteomes" id="UP000095552"/>
    </source>
</evidence>
<dbReference type="InterPro" id="IPR036942">
    <property type="entry name" value="Beta-barrel_TonB_sf"/>
</dbReference>
<evidence type="ECO:0000256" key="3">
    <source>
        <dbReference type="ARBA" id="ARBA00022452"/>
    </source>
</evidence>
<dbReference type="InterPro" id="IPR039426">
    <property type="entry name" value="TonB-dep_rcpt-like"/>
</dbReference>
<dbReference type="PANTHER" id="PTHR30069:SF29">
    <property type="entry name" value="HEMOGLOBIN AND HEMOGLOBIN-HAPTOGLOBIN-BINDING PROTEIN 1-RELATED"/>
    <property type="match status" value="1"/>
</dbReference>
<evidence type="ECO:0000256" key="7">
    <source>
        <dbReference type="ARBA" id="ARBA00023237"/>
    </source>
</evidence>
<evidence type="ECO:0000256" key="5">
    <source>
        <dbReference type="ARBA" id="ARBA00022729"/>
    </source>
</evidence>
<dbReference type="SUPFAM" id="SSF49464">
    <property type="entry name" value="Carboxypeptidase regulatory domain-like"/>
    <property type="match status" value="1"/>
</dbReference>
<comment type="caution">
    <text evidence="9">The sequence shown here is derived from an EMBL/GenBank/DDBJ whole genome shotgun (WGS) entry which is preliminary data.</text>
</comment>
<dbReference type="Pfam" id="PF13715">
    <property type="entry name" value="CarbopepD_reg_2"/>
    <property type="match status" value="1"/>
</dbReference>
<keyword evidence="7" id="KW-0998">Cell outer membrane</keyword>
<dbReference type="GO" id="GO:0044718">
    <property type="term" value="P:siderophore transmembrane transport"/>
    <property type="evidence" value="ECO:0007669"/>
    <property type="project" value="TreeGrafter"/>
</dbReference>
<dbReference type="RefSeq" id="WP_069835880.1">
    <property type="nucleotide sequence ID" value="NZ_MDGQ01000005.1"/>
</dbReference>
<evidence type="ECO:0000256" key="6">
    <source>
        <dbReference type="ARBA" id="ARBA00023136"/>
    </source>
</evidence>
<evidence type="ECO:0000256" key="2">
    <source>
        <dbReference type="ARBA" id="ARBA00022448"/>
    </source>
</evidence>
<keyword evidence="2" id="KW-0813">Transport</keyword>
<evidence type="ECO:0000313" key="9">
    <source>
        <dbReference type="EMBL" id="OEK04375.1"/>
    </source>
</evidence>
<feature type="domain" description="TonB-dependent receptor plug" evidence="8">
    <location>
        <begin position="127"/>
        <end position="234"/>
    </location>
</feature>
<gene>
    <name evidence="9" type="ORF">BFP71_12900</name>
</gene>
<evidence type="ECO:0000259" key="8">
    <source>
        <dbReference type="Pfam" id="PF07715"/>
    </source>
</evidence>
<keyword evidence="3" id="KW-1134">Transmembrane beta strand</keyword>
<dbReference type="Gene3D" id="2.40.170.20">
    <property type="entry name" value="TonB-dependent receptor, beta-barrel domain"/>
    <property type="match status" value="1"/>
</dbReference>
<reference evidence="9 10" key="1">
    <citation type="submission" date="2016-08" db="EMBL/GenBank/DDBJ databases">
        <title>Draft genome of Fabibacter sp. strain SK-8.</title>
        <authorList>
            <person name="Wong S.-K."/>
            <person name="Hamasaki K."/>
            <person name="Yoshizawa S."/>
        </authorList>
    </citation>
    <scope>NUCLEOTIDE SEQUENCE [LARGE SCALE GENOMIC DNA]</scope>
    <source>
        <strain evidence="9 10">SK-8</strain>
    </source>
</reference>
<dbReference type="Proteomes" id="UP000095552">
    <property type="component" value="Unassembled WGS sequence"/>
</dbReference>
<protein>
    <recommendedName>
        <fullName evidence="8">TonB-dependent receptor plug domain-containing protein</fullName>
    </recommendedName>
</protein>
<dbReference type="Pfam" id="PF07715">
    <property type="entry name" value="Plug"/>
    <property type="match status" value="1"/>
</dbReference>
<keyword evidence="5" id="KW-0732">Signal</keyword>
<dbReference type="SUPFAM" id="SSF56935">
    <property type="entry name" value="Porins"/>
    <property type="match status" value="1"/>
</dbReference>
<dbReference type="STRING" id="1563681.BFP71_12900"/>
<organism evidence="9 10">
    <name type="scientific">Roseivirga misakiensis</name>
    <dbReference type="NCBI Taxonomy" id="1563681"/>
    <lineage>
        <taxon>Bacteria</taxon>
        <taxon>Pseudomonadati</taxon>
        <taxon>Bacteroidota</taxon>
        <taxon>Cytophagia</taxon>
        <taxon>Cytophagales</taxon>
        <taxon>Roseivirgaceae</taxon>
        <taxon>Roseivirga</taxon>
    </lineage>
</organism>
<proteinExistence type="predicted"/>
<dbReference type="InterPro" id="IPR012910">
    <property type="entry name" value="Plug_dom"/>
</dbReference>
<dbReference type="InterPro" id="IPR008969">
    <property type="entry name" value="CarboxyPept-like_regulatory"/>
</dbReference>
<evidence type="ECO:0000256" key="1">
    <source>
        <dbReference type="ARBA" id="ARBA00004571"/>
    </source>
</evidence>
<dbReference type="EMBL" id="MDGQ01000005">
    <property type="protein sequence ID" value="OEK04375.1"/>
    <property type="molecule type" value="Genomic_DNA"/>
</dbReference>
<dbReference type="AlphaFoldDB" id="A0A1E5SZ38"/>
<evidence type="ECO:0000256" key="4">
    <source>
        <dbReference type="ARBA" id="ARBA00022692"/>
    </source>
</evidence>
<accession>A0A1E5SZ38</accession>
<dbReference type="Gene3D" id="2.60.40.1120">
    <property type="entry name" value="Carboxypeptidase-like, regulatory domain"/>
    <property type="match status" value="1"/>
</dbReference>
<sequence>MIFNLNRFSFFGTLLFLFAYQSAVSQTVAGKVVQEKTSKPVAFANIKLIGQAYRRTSFGVSANEKGEFFLAMKTFPVELEVTAVGYISKKVKIDKPTTNLIIELQPEAIKLEDFVVSAEKVTQEELKSPIQIEKLDISDIKNTASFNFYDAVINLKGVDVATQSIIINSVNARGFNSTTNLRFKQFTDGMDTQAPGLGFSLSNIVGPNSLDVELLELIPGPTTSKYGPGAFNGVLLMTTKNPFDYQGLSFTVKGATIASEEFDTRFFTIGNEFIHDISVRYAKAINDKVAFKINGSRLGGVDFVADNYDNIGPGDSFERTHSLRNQGINGVNVYGDDRAATMVLPRSFNGIDFDSALPIPSERDTVYQVTRQGYEEGQLVDYGVENLKFNGALHVKLSPKTELVAASYYGRASAMITGDDRIALRDFAIYQHKLEVTNEKFNIRAYTTGQNSGDSYNVGKLGESIVEAAKPNEDWFNQYFLLNRAGRGITVSRRTADTAFPRGTFLNRFEAGTPEFDSLRLVIINSQDPDFGAKIFDHSKLYHFESSAKISVGKDYFQDFEMGINARLYDPESNGTIFTDSIGNDVTNFEAGLFVEATRVINDQLEATISGRIDKNENFNVVSTQRLSLVKEIKPNTFFRGSIQTGLRIPNVREQFFNQNIGDLVLVGGLEPVVDQYDLQGNAFLISALDEFNNTVQDISNDDTRFGSGPLNINAIRLENLDILERGIIRDDKFRGIKPERITSLELGYRALVEDKRLFEVIYYINHYRNFIGTTRVVKPRTSPSIDLQLALEQANNPGSSTRFFVSDNAESAIITQGLELVYDVTSDQGTNFAINMTFANILQQNDDPLTPGFNTPPFKLNMTLGNDKMSERLGAQISWRFRSAFEWESSFADGTVPGFNTLDFQFTYSLPKIKSKVRFGGNNVLNNQQFNSFGSPEITSYYYLSFTYGQR</sequence>